<accession>A0A7U7I9N0</accession>
<keyword evidence="5 7" id="KW-0975">Bacterial flagellum</keyword>
<dbReference type="GO" id="GO:0005886">
    <property type="term" value="C:plasma membrane"/>
    <property type="evidence" value="ECO:0007669"/>
    <property type="project" value="UniProtKB-SubCell"/>
</dbReference>
<dbReference type="AlphaFoldDB" id="A0A7U7I9N0"/>
<proteinExistence type="inferred from homology"/>
<dbReference type="Pfam" id="PF04347">
    <property type="entry name" value="FliO"/>
    <property type="match status" value="1"/>
</dbReference>
<evidence type="ECO:0000256" key="4">
    <source>
        <dbReference type="ARBA" id="ARBA00023136"/>
    </source>
</evidence>
<gene>
    <name evidence="9" type="primary">fliO</name>
    <name evidence="9" type="ORF">PSEWESI4_02641</name>
</gene>
<name>A0A7U7I9N0_9GAMM</name>
<dbReference type="EMBL" id="CAJFCI010000053">
    <property type="protein sequence ID" value="CAD5108356.1"/>
    <property type="molecule type" value="Genomic_DNA"/>
</dbReference>
<feature type="signal peptide" evidence="8">
    <location>
        <begin position="1"/>
        <end position="17"/>
    </location>
</feature>
<keyword evidence="9" id="KW-0969">Cilium</keyword>
<dbReference type="RefSeq" id="WP_187671679.1">
    <property type="nucleotide sequence ID" value="NZ_CAJFCI010000053.1"/>
</dbReference>
<dbReference type="Proteomes" id="UP000583387">
    <property type="component" value="Unassembled WGS sequence"/>
</dbReference>
<dbReference type="InterPro" id="IPR052205">
    <property type="entry name" value="FliO/MopB"/>
</dbReference>
<keyword evidence="2 7" id="KW-0812">Transmembrane</keyword>
<reference evidence="9 10" key="1">
    <citation type="submission" date="2020-08" db="EMBL/GenBank/DDBJ databases">
        <authorList>
            <person name="Criscuolo A."/>
        </authorList>
    </citation>
    <scope>NUCLEOTIDE SEQUENCE [LARGE SCALE GENOMIC DNA]</scope>
    <source>
        <strain evidence="9">CIP111764</strain>
    </source>
</reference>
<keyword evidence="1 7" id="KW-1003">Cell membrane</keyword>
<dbReference type="InterPro" id="IPR022781">
    <property type="entry name" value="Flagellar_biosynth_FliO"/>
</dbReference>
<evidence type="ECO:0000256" key="7">
    <source>
        <dbReference type="RuleBase" id="RU362064"/>
    </source>
</evidence>
<keyword evidence="10" id="KW-1185">Reference proteome</keyword>
<dbReference type="GO" id="GO:0044781">
    <property type="term" value="P:bacterial-type flagellum organization"/>
    <property type="evidence" value="ECO:0007669"/>
    <property type="project" value="UniProtKB-UniRule"/>
</dbReference>
<evidence type="ECO:0000256" key="8">
    <source>
        <dbReference type="SAM" id="SignalP"/>
    </source>
</evidence>
<protein>
    <recommendedName>
        <fullName evidence="7">Flagellar protein</fullName>
    </recommendedName>
</protein>
<comment type="subcellular location">
    <subcellularLocation>
        <location evidence="7">Cell membrane</location>
    </subcellularLocation>
    <subcellularLocation>
        <location evidence="7">Bacterial flagellum basal body</location>
    </subcellularLocation>
</comment>
<dbReference type="NCBIfam" id="TIGR03500">
    <property type="entry name" value="FliO_TIGR"/>
    <property type="match status" value="1"/>
</dbReference>
<evidence type="ECO:0000313" key="9">
    <source>
        <dbReference type="EMBL" id="CAD5108356.1"/>
    </source>
</evidence>
<sequence length="142" mass="15015">MRALLIALLGLPLTTLAAEADKVAEPMSTAGVTGQIGQLLLGLLLVVGLIFLLAWLLRRVQQIAPRGNQAIRIVASQALGPRDRLVLVEVGGEQILLGVSAGRINTLHVLAEPVSMAAGETAPPEFAQRLMELLGRDQKGRS</sequence>
<organism evidence="9 10">
    <name type="scientific">Zestomonas carbonaria</name>
    <dbReference type="NCBI Taxonomy" id="2762745"/>
    <lineage>
        <taxon>Bacteria</taxon>
        <taxon>Pseudomonadati</taxon>
        <taxon>Pseudomonadota</taxon>
        <taxon>Gammaproteobacteria</taxon>
        <taxon>Pseudomonadales</taxon>
        <taxon>Pseudomonadaceae</taxon>
        <taxon>Zestomonas</taxon>
    </lineage>
</organism>
<comment type="similarity">
    <text evidence="6 7">Belongs to the FliO/MopB family.</text>
</comment>
<evidence type="ECO:0000256" key="2">
    <source>
        <dbReference type="ARBA" id="ARBA00022692"/>
    </source>
</evidence>
<keyword evidence="8" id="KW-0732">Signal</keyword>
<evidence type="ECO:0000256" key="1">
    <source>
        <dbReference type="ARBA" id="ARBA00022475"/>
    </source>
</evidence>
<feature type="transmembrane region" description="Helical" evidence="7">
    <location>
        <begin position="36"/>
        <end position="57"/>
    </location>
</feature>
<dbReference type="PANTHER" id="PTHR38766:SF1">
    <property type="entry name" value="FLAGELLAR PROTEIN FLIO"/>
    <property type="match status" value="1"/>
</dbReference>
<evidence type="ECO:0000313" key="10">
    <source>
        <dbReference type="Proteomes" id="UP000583387"/>
    </source>
</evidence>
<keyword evidence="9" id="KW-0966">Cell projection</keyword>
<comment type="caution">
    <text evidence="9">The sequence shown here is derived from an EMBL/GenBank/DDBJ whole genome shotgun (WGS) entry which is preliminary data.</text>
</comment>
<evidence type="ECO:0000256" key="6">
    <source>
        <dbReference type="ARBA" id="ARBA00037937"/>
    </source>
</evidence>
<keyword evidence="3 7" id="KW-1133">Transmembrane helix</keyword>
<dbReference type="GO" id="GO:0009425">
    <property type="term" value="C:bacterial-type flagellum basal body"/>
    <property type="evidence" value="ECO:0007669"/>
    <property type="project" value="UniProtKB-SubCell"/>
</dbReference>
<dbReference type="PANTHER" id="PTHR38766">
    <property type="entry name" value="FLAGELLAR PROTEIN FLIO"/>
    <property type="match status" value="1"/>
</dbReference>
<keyword evidence="9" id="KW-0282">Flagellum</keyword>
<evidence type="ECO:0000256" key="5">
    <source>
        <dbReference type="ARBA" id="ARBA00023143"/>
    </source>
</evidence>
<evidence type="ECO:0000256" key="3">
    <source>
        <dbReference type="ARBA" id="ARBA00022989"/>
    </source>
</evidence>
<keyword evidence="4 7" id="KW-0472">Membrane</keyword>
<feature type="chain" id="PRO_5030628063" description="Flagellar protein" evidence="8">
    <location>
        <begin position="18"/>
        <end position="142"/>
    </location>
</feature>